<accession>A0AAX6DYF4</accession>
<evidence type="ECO:0000313" key="4">
    <source>
        <dbReference type="Proteomes" id="UP001140949"/>
    </source>
</evidence>
<comment type="caution">
    <text evidence="2">The sequence shown here is derived from an EMBL/GenBank/DDBJ whole genome shotgun (WGS) entry which is preliminary data.</text>
</comment>
<evidence type="ECO:0000313" key="2">
    <source>
        <dbReference type="EMBL" id="KAJ6796822.1"/>
    </source>
</evidence>
<organism evidence="2 4">
    <name type="scientific">Iris pallida</name>
    <name type="common">Sweet iris</name>
    <dbReference type="NCBI Taxonomy" id="29817"/>
    <lineage>
        <taxon>Eukaryota</taxon>
        <taxon>Viridiplantae</taxon>
        <taxon>Streptophyta</taxon>
        <taxon>Embryophyta</taxon>
        <taxon>Tracheophyta</taxon>
        <taxon>Spermatophyta</taxon>
        <taxon>Magnoliopsida</taxon>
        <taxon>Liliopsida</taxon>
        <taxon>Asparagales</taxon>
        <taxon>Iridaceae</taxon>
        <taxon>Iridoideae</taxon>
        <taxon>Irideae</taxon>
        <taxon>Iris</taxon>
    </lineage>
</organism>
<name>A0AAX6DYF4_IRIPA</name>
<protein>
    <recommendedName>
        <fullName evidence="1">DUF220 domain-containing protein</fullName>
    </recommendedName>
</protein>
<evidence type="ECO:0000259" key="1">
    <source>
        <dbReference type="Pfam" id="PF02713"/>
    </source>
</evidence>
<dbReference type="InterPro" id="IPR003863">
    <property type="entry name" value="DUF220"/>
</dbReference>
<reference evidence="2" key="1">
    <citation type="journal article" date="2023" name="GigaByte">
        <title>Genome assembly of the bearded iris, Iris pallida Lam.</title>
        <authorList>
            <person name="Bruccoleri R.E."/>
            <person name="Oakeley E.J."/>
            <person name="Faust A.M.E."/>
            <person name="Altorfer M."/>
            <person name="Dessus-Babus S."/>
            <person name="Burckhardt D."/>
            <person name="Oertli M."/>
            <person name="Naumann U."/>
            <person name="Petersen F."/>
            <person name="Wong J."/>
        </authorList>
    </citation>
    <scope>NUCLEOTIDE SEQUENCE</scope>
    <source>
        <strain evidence="2">GSM-AAB239-AS_SAM_17_03QT</strain>
    </source>
</reference>
<sequence>MKDWNFPVPNRPSPIPTRNNYNFFSSSVLRLNFFQSHFEFKASLLLFFSQILMDDMKVSSLDAKFSKKQGHPTTVIPALDFLVKIPERLHSSLKSHFKHLAKNDLKISSMKHMKIMEKELCSSWELNLDKQLQAWKENPNWVDQPAEIKVDVPEGSLCNLKVKLNVGLPPDACYNIVIDPENKRVFKNISEVISRNVLVDEGHRQRVELEQAAVWRFLWWSGTVAVHVFVDQDRRDRTVKFKQGKSGFMEKFEGCWKVEPFFIDEQSCFPHKPRTLDEYYSCTGGKGRVASIVSLDQLIQPAIIPPPPISWYLRGITRKTTEMLIEDFLAETARLRGAIGNTDSSSTLELEASFSASNADCLSHSFDDNIKERWRARRNMRQQRRVR</sequence>
<dbReference type="PANTHER" id="PTHR31385:SF1">
    <property type="entry name" value="PUTATIVE (DUF220)-RELATED"/>
    <property type="match status" value="1"/>
</dbReference>
<gene>
    <name evidence="3" type="ORF">M6B38_202385</name>
    <name evidence="2" type="ORF">M6B38_220435</name>
</gene>
<dbReference type="AlphaFoldDB" id="A0AAX6DYF4"/>
<proteinExistence type="predicted"/>
<evidence type="ECO:0000313" key="3">
    <source>
        <dbReference type="EMBL" id="KAJ6800866.1"/>
    </source>
</evidence>
<dbReference type="PANTHER" id="PTHR31385">
    <property type="entry name" value="PUTATIVE (DUF220)-RELATED"/>
    <property type="match status" value="1"/>
</dbReference>
<dbReference type="EMBL" id="JANAVB010041219">
    <property type="protein sequence ID" value="KAJ6796822.1"/>
    <property type="molecule type" value="Genomic_DNA"/>
</dbReference>
<dbReference type="Pfam" id="PF02713">
    <property type="entry name" value="DUF220"/>
    <property type="match status" value="1"/>
</dbReference>
<reference evidence="2" key="2">
    <citation type="submission" date="2023-04" db="EMBL/GenBank/DDBJ databases">
        <authorList>
            <person name="Bruccoleri R.E."/>
            <person name="Oakeley E.J."/>
            <person name="Faust A.-M."/>
            <person name="Dessus-Babus S."/>
            <person name="Altorfer M."/>
            <person name="Burckhardt D."/>
            <person name="Oertli M."/>
            <person name="Naumann U."/>
            <person name="Petersen F."/>
            <person name="Wong J."/>
        </authorList>
    </citation>
    <scope>NUCLEOTIDE SEQUENCE</scope>
    <source>
        <strain evidence="2">GSM-AAB239-AS_SAM_17_03QT</strain>
        <tissue evidence="2">Leaf</tissue>
    </source>
</reference>
<keyword evidence="4" id="KW-1185">Reference proteome</keyword>
<dbReference type="EMBL" id="JANAVB010038615">
    <property type="protein sequence ID" value="KAJ6800866.1"/>
    <property type="molecule type" value="Genomic_DNA"/>
</dbReference>
<feature type="domain" description="DUF220" evidence="1">
    <location>
        <begin position="221"/>
        <end position="291"/>
    </location>
</feature>
<dbReference type="SUPFAM" id="SSF55961">
    <property type="entry name" value="Bet v1-like"/>
    <property type="match status" value="1"/>
</dbReference>
<dbReference type="Proteomes" id="UP001140949">
    <property type="component" value="Unassembled WGS sequence"/>
</dbReference>